<dbReference type="PANTHER" id="PTHR11562:SF51">
    <property type="entry name" value="PROTON-COUPLED ZINC ANTIPORTER SLC30A2"/>
    <property type="match status" value="1"/>
</dbReference>
<dbReference type="EMBL" id="VXBY01003164">
    <property type="protein sequence ID" value="NXP40264.1"/>
    <property type="molecule type" value="Genomic_DNA"/>
</dbReference>
<organism evidence="13 14">
    <name type="scientific">Leiothrix lutea</name>
    <name type="common">Red-billed leiothrix</name>
    <name type="synonym">Sylvia lutea</name>
    <dbReference type="NCBI Taxonomy" id="36275"/>
    <lineage>
        <taxon>Eukaryota</taxon>
        <taxon>Metazoa</taxon>
        <taxon>Chordata</taxon>
        <taxon>Craniata</taxon>
        <taxon>Vertebrata</taxon>
        <taxon>Euteleostomi</taxon>
        <taxon>Archelosauria</taxon>
        <taxon>Archosauria</taxon>
        <taxon>Dinosauria</taxon>
        <taxon>Saurischia</taxon>
        <taxon>Theropoda</taxon>
        <taxon>Coelurosauria</taxon>
        <taxon>Aves</taxon>
        <taxon>Neognathae</taxon>
        <taxon>Neoaves</taxon>
        <taxon>Telluraves</taxon>
        <taxon>Australaves</taxon>
        <taxon>Passeriformes</taxon>
        <taxon>Sylvioidea</taxon>
        <taxon>Leiothrichidae</taxon>
        <taxon>Leiothrix</taxon>
    </lineage>
</organism>
<dbReference type="InterPro" id="IPR058533">
    <property type="entry name" value="Cation_efflux_TM"/>
</dbReference>
<dbReference type="InterPro" id="IPR027469">
    <property type="entry name" value="Cation_efflux_TMD_sf"/>
</dbReference>
<protein>
    <submittedName>
        <fullName evidence="13">ZNT2 protein</fullName>
    </submittedName>
</protein>
<keyword evidence="4" id="KW-0050">Antiport</keyword>
<dbReference type="GO" id="GO:0005385">
    <property type="term" value="F:zinc ion transmembrane transporter activity"/>
    <property type="evidence" value="ECO:0007669"/>
    <property type="project" value="TreeGrafter"/>
</dbReference>
<dbReference type="InterPro" id="IPR050681">
    <property type="entry name" value="CDF/SLC30A"/>
</dbReference>
<keyword evidence="3" id="KW-0813">Transport</keyword>
<keyword evidence="6" id="KW-0864">Zinc transport</keyword>
<evidence type="ECO:0000256" key="9">
    <source>
        <dbReference type="ARBA" id="ARBA00023136"/>
    </source>
</evidence>
<dbReference type="GO" id="GO:0015297">
    <property type="term" value="F:antiporter activity"/>
    <property type="evidence" value="ECO:0007669"/>
    <property type="project" value="UniProtKB-KW"/>
</dbReference>
<evidence type="ECO:0000256" key="3">
    <source>
        <dbReference type="ARBA" id="ARBA00022448"/>
    </source>
</evidence>
<proteinExistence type="inferred from homology"/>
<feature type="domain" description="Cation efflux protein cytoplasmic" evidence="12">
    <location>
        <begin position="96"/>
        <end position="171"/>
    </location>
</feature>
<evidence type="ECO:0000256" key="1">
    <source>
        <dbReference type="ARBA" id="ARBA00004141"/>
    </source>
</evidence>
<evidence type="ECO:0000256" key="8">
    <source>
        <dbReference type="ARBA" id="ARBA00023065"/>
    </source>
</evidence>
<evidence type="ECO:0000256" key="4">
    <source>
        <dbReference type="ARBA" id="ARBA00022449"/>
    </source>
</evidence>
<feature type="non-terminal residue" evidence="13">
    <location>
        <position position="1"/>
    </location>
</feature>
<comment type="catalytic activity">
    <reaction evidence="10">
        <text>Zn(2+)(in) + 2 H(+)(out) = Zn(2+)(out) + 2 H(+)(in)</text>
        <dbReference type="Rhea" id="RHEA:72627"/>
        <dbReference type="ChEBI" id="CHEBI:15378"/>
        <dbReference type="ChEBI" id="CHEBI:29105"/>
    </reaction>
</comment>
<dbReference type="Gene3D" id="1.20.1510.10">
    <property type="entry name" value="Cation efflux protein transmembrane domain"/>
    <property type="match status" value="1"/>
</dbReference>
<keyword evidence="9" id="KW-0472">Membrane</keyword>
<gene>
    <name evidence="13" type="primary">Slc30a2_1</name>
    <name evidence="13" type="ORF">LEILUT_R15200</name>
</gene>
<dbReference type="GO" id="GO:0010043">
    <property type="term" value="P:response to zinc ion"/>
    <property type="evidence" value="ECO:0007669"/>
    <property type="project" value="TreeGrafter"/>
</dbReference>
<dbReference type="AlphaFoldDB" id="A0A7L2A506"/>
<name>A0A7L2A506_LEILU</name>
<evidence type="ECO:0000259" key="11">
    <source>
        <dbReference type="Pfam" id="PF01545"/>
    </source>
</evidence>
<dbReference type="SUPFAM" id="SSF160240">
    <property type="entry name" value="Cation efflux protein cytoplasmic domain-like"/>
    <property type="match status" value="1"/>
</dbReference>
<dbReference type="Pfam" id="PF01545">
    <property type="entry name" value="Cation_efflux"/>
    <property type="match status" value="1"/>
</dbReference>
<evidence type="ECO:0000256" key="2">
    <source>
        <dbReference type="ARBA" id="ARBA00008873"/>
    </source>
</evidence>
<comment type="caution">
    <text evidence="13">The sequence shown here is derived from an EMBL/GenBank/DDBJ whole genome shotgun (WGS) entry which is preliminary data.</text>
</comment>
<accession>A0A7L2A506</accession>
<feature type="non-terminal residue" evidence="13">
    <location>
        <position position="186"/>
    </location>
</feature>
<evidence type="ECO:0000256" key="7">
    <source>
        <dbReference type="ARBA" id="ARBA00022989"/>
    </source>
</evidence>
<feature type="domain" description="Cation efflux protein transmembrane" evidence="11">
    <location>
        <begin position="2"/>
        <end position="66"/>
    </location>
</feature>
<dbReference type="PANTHER" id="PTHR11562">
    <property type="entry name" value="CATION EFFLUX PROTEIN/ ZINC TRANSPORTER"/>
    <property type="match status" value="1"/>
</dbReference>
<evidence type="ECO:0000256" key="5">
    <source>
        <dbReference type="ARBA" id="ARBA00022692"/>
    </source>
</evidence>
<evidence type="ECO:0000313" key="14">
    <source>
        <dbReference type="Proteomes" id="UP000524007"/>
    </source>
</evidence>
<comment type="subcellular location">
    <subcellularLocation>
        <location evidence="1">Membrane</location>
        <topology evidence="1">Multi-pass membrane protein</topology>
    </subcellularLocation>
</comment>
<dbReference type="GO" id="GO:0005886">
    <property type="term" value="C:plasma membrane"/>
    <property type="evidence" value="ECO:0007669"/>
    <property type="project" value="TreeGrafter"/>
</dbReference>
<reference evidence="13 14" key="1">
    <citation type="submission" date="2019-09" db="EMBL/GenBank/DDBJ databases">
        <title>Bird 10,000 Genomes (B10K) Project - Family phase.</title>
        <authorList>
            <person name="Zhang G."/>
        </authorList>
    </citation>
    <scope>NUCLEOTIDE SEQUENCE [LARGE SCALE GENOMIC DNA]</scope>
    <source>
        <strain evidence="13">B10K-DU-002-43</strain>
        <tissue evidence="13">Muscle</tissue>
    </source>
</reference>
<keyword evidence="8" id="KW-0406">Ion transport</keyword>
<keyword evidence="14" id="KW-1185">Reference proteome</keyword>
<dbReference type="Pfam" id="PF16916">
    <property type="entry name" value="ZT_dimer"/>
    <property type="match status" value="1"/>
</dbReference>
<evidence type="ECO:0000259" key="12">
    <source>
        <dbReference type="Pfam" id="PF16916"/>
    </source>
</evidence>
<evidence type="ECO:0000313" key="13">
    <source>
        <dbReference type="EMBL" id="NXP40264.1"/>
    </source>
</evidence>
<keyword evidence="5" id="KW-0812">Transmembrane</keyword>
<keyword evidence="7" id="KW-1133">Transmembrane helix</keyword>
<evidence type="ECO:0000256" key="6">
    <source>
        <dbReference type="ARBA" id="ARBA00022906"/>
    </source>
</evidence>
<evidence type="ECO:0000256" key="10">
    <source>
        <dbReference type="ARBA" id="ARBA00048349"/>
    </source>
</evidence>
<dbReference type="InterPro" id="IPR027470">
    <property type="entry name" value="Cation_efflux_CTD"/>
</dbReference>
<keyword evidence="6" id="KW-0862">Zinc</keyword>
<dbReference type="Proteomes" id="UP000524007">
    <property type="component" value="Unassembled WGS sequence"/>
</dbReference>
<dbReference type="SUPFAM" id="SSF161111">
    <property type="entry name" value="Cation efflux protein transmembrane domain-like"/>
    <property type="match status" value="1"/>
</dbReference>
<sequence>MLITSACAVAVNVVMGVALHQTGHGHSHGAGGEQPNASVRAAFVHVVGDLLQSVGVLIASYIIFFKGPPGGGSGLRGHPWVLCPCSSCSSASSGTPKGMDFNAVQETLLAVRGVEAVHSLHIWALTAAQPLLSVHIAINAAASAQEVLEEASSRLQGAFRFHTTTIQVESYSEEMRDCRECQPPRD</sequence>
<comment type="similarity">
    <text evidence="2">Belongs to the cation diffusion facilitator (CDF) transporter (TC 2.A.4) family. SLC30A subfamily.</text>
</comment>
<dbReference type="InterPro" id="IPR036837">
    <property type="entry name" value="Cation_efflux_CTD_sf"/>
</dbReference>